<proteinExistence type="predicted"/>
<dbReference type="EMBL" id="CGCX01002818">
    <property type="protein sequence ID" value="CFS16497.1"/>
    <property type="molecule type" value="Genomic_DNA"/>
</dbReference>
<feature type="compositionally biased region" description="Polar residues" evidence="1">
    <location>
        <begin position="47"/>
        <end position="64"/>
    </location>
</feature>
<sequence length="64" mass="6477">MSISAPASPNTKPSRSLSNGREARSGSSLRVDMARIMENAAMGSASMGPSTPPQTATSASPITI</sequence>
<name>A0A654U7H0_MYCTX</name>
<feature type="compositionally biased region" description="Polar residues" evidence="1">
    <location>
        <begin position="1"/>
        <end position="19"/>
    </location>
</feature>
<dbReference type="Proteomes" id="UP000046680">
    <property type="component" value="Unassembled WGS sequence"/>
</dbReference>
<gene>
    <name evidence="2" type="ORF">ERS007657_04333</name>
</gene>
<evidence type="ECO:0000313" key="3">
    <source>
        <dbReference type="Proteomes" id="UP000046680"/>
    </source>
</evidence>
<evidence type="ECO:0000256" key="1">
    <source>
        <dbReference type="SAM" id="MobiDB-lite"/>
    </source>
</evidence>
<dbReference type="AlphaFoldDB" id="A0A654U7H0"/>
<feature type="region of interest" description="Disordered" evidence="1">
    <location>
        <begin position="1"/>
        <end position="64"/>
    </location>
</feature>
<organism evidence="2 3">
    <name type="scientific">Mycobacterium tuberculosis</name>
    <dbReference type="NCBI Taxonomy" id="1773"/>
    <lineage>
        <taxon>Bacteria</taxon>
        <taxon>Bacillati</taxon>
        <taxon>Actinomycetota</taxon>
        <taxon>Actinomycetes</taxon>
        <taxon>Mycobacteriales</taxon>
        <taxon>Mycobacteriaceae</taxon>
        <taxon>Mycobacterium</taxon>
        <taxon>Mycobacterium tuberculosis complex</taxon>
    </lineage>
</organism>
<protein>
    <submittedName>
        <fullName evidence="2">Uncharacterized protein</fullName>
    </submittedName>
</protein>
<accession>A0A654U7H0</accession>
<reference evidence="2 3" key="1">
    <citation type="submission" date="2015-03" db="EMBL/GenBank/DDBJ databases">
        <authorList>
            <consortium name="Pathogen Informatics"/>
        </authorList>
    </citation>
    <scope>NUCLEOTIDE SEQUENCE [LARGE SCALE GENOMIC DNA]</scope>
    <source>
        <strain evidence="2 3">C09601061</strain>
    </source>
</reference>
<evidence type="ECO:0000313" key="2">
    <source>
        <dbReference type="EMBL" id="CFS16497.1"/>
    </source>
</evidence>